<dbReference type="InterPro" id="IPR015655">
    <property type="entry name" value="PP2C"/>
</dbReference>
<dbReference type="EMBL" id="CALNXI010000456">
    <property type="protein sequence ID" value="CAH3027503.1"/>
    <property type="molecule type" value="Genomic_DNA"/>
</dbReference>
<evidence type="ECO:0000259" key="2">
    <source>
        <dbReference type="PROSITE" id="PS51746"/>
    </source>
</evidence>
<dbReference type="CDD" id="cd00143">
    <property type="entry name" value="PP2Cc"/>
    <property type="match status" value="1"/>
</dbReference>
<dbReference type="PROSITE" id="PS51746">
    <property type="entry name" value="PPM_2"/>
    <property type="match status" value="1"/>
</dbReference>
<evidence type="ECO:0000313" key="3">
    <source>
        <dbReference type="EMBL" id="CAH3027503.1"/>
    </source>
</evidence>
<gene>
    <name evidence="3" type="ORF">PEVE_00031701</name>
</gene>
<dbReference type="PANTHER" id="PTHR13832:SF699">
    <property type="entry name" value="INTEGRIN-LINKED KINASE-ASSOCIATED SERINE_THREONINE PHOSPHATASE 2C"/>
    <property type="match status" value="1"/>
</dbReference>
<feature type="non-terminal residue" evidence="3">
    <location>
        <position position="1"/>
    </location>
</feature>
<feature type="region of interest" description="Disordered" evidence="1">
    <location>
        <begin position="530"/>
        <end position="553"/>
    </location>
</feature>
<dbReference type="Gene3D" id="3.60.40.10">
    <property type="entry name" value="PPM-type phosphatase domain"/>
    <property type="match status" value="1"/>
</dbReference>
<dbReference type="PANTHER" id="PTHR13832">
    <property type="entry name" value="PROTEIN PHOSPHATASE 2C"/>
    <property type="match status" value="1"/>
</dbReference>
<dbReference type="SUPFAM" id="SSF81606">
    <property type="entry name" value="PP2C-like"/>
    <property type="match status" value="1"/>
</dbReference>
<dbReference type="InterPro" id="IPR036457">
    <property type="entry name" value="PPM-type-like_dom_sf"/>
</dbReference>
<reference evidence="3 4" key="1">
    <citation type="submission" date="2022-05" db="EMBL/GenBank/DDBJ databases">
        <authorList>
            <consortium name="Genoscope - CEA"/>
            <person name="William W."/>
        </authorList>
    </citation>
    <scope>NUCLEOTIDE SEQUENCE [LARGE SCALE GENOMIC DNA]</scope>
</reference>
<organism evidence="3 4">
    <name type="scientific">Porites evermanni</name>
    <dbReference type="NCBI Taxonomy" id="104178"/>
    <lineage>
        <taxon>Eukaryota</taxon>
        <taxon>Metazoa</taxon>
        <taxon>Cnidaria</taxon>
        <taxon>Anthozoa</taxon>
        <taxon>Hexacorallia</taxon>
        <taxon>Scleractinia</taxon>
        <taxon>Fungiina</taxon>
        <taxon>Poritidae</taxon>
        <taxon>Porites</taxon>
    </lineage>
</organism>
<keyword evidence="4" id="KW-1185">Reference proteome</keyword>
<dbReference type="Proteomes" id="UP001159427">
    <property type="component" value="Unassembled WGS sequence"/>
</dbReference>
<evidence type="ECO:0000256" key="1">
    <source>
        <dbReference type="SAM" id="MobiDB-lite"/>
    </source>
</evidence>
<feature type="region of interest" description="Disordered" evidence="1">
    <location>
        <begin position="122"/>
        <end position="144"/>
    </location>
</feature>
<name>A0ABN8MG17_9CNID</name>
<dbReference type="Pfam" id="PF00481">
    <property type="entry name" value="PP2C"/>
    <property type="match status" value="1"/>
</dbReference>
<feature type="domain" description="PPM-type phosphatase" evidence="2">
    <location>
        <begin position="284"/>
        <end position="720"/>
    </location>
</feature>
<accession>A0ABN8MG17</accession>
<evidence type="ECO:0000313" key="4">
    <source>
        <dbReference type="Proteomes" id="UP001159427"/>
    </source>
</evidence>
<comment type="caution">
    <text evidence="3">The sequence shown here is derived from an EMBL/GenBank/DDBJ whole genome shotgun (WGS) entry which is preliminary data.</text>
</comment>
<protein>
    <recommendedName>
        <fullName evidence="2">PPM-type phosphatase domain-containing protein</fullName>
    </recommendedName>
</protein>
<proteinExistence type="predicted"/>
<dbReference type="SMART" id="SM00332">
    <property type="entry name" value="PP2Cc"/>
    <property type="match status" value="1"/>
</dbReference>
<dbReference type="InterPro" id="IPR001932">
    <property type="entry name" value="PPM-type_phosphatase-like_dom"/>
</dbReference>
<sequence length="749" mass="83619">VQYRLKLALKQMAGTPDCNGAKHGVAQTNRFVLRWFSLGEGPQETKLKSTTVAAPAKRSKMLRSQKRALKTKTKLQESKGRGVNDGLKAAAESEMEHAAVTVNLISKRANSDEEMELIGEDIEGEEREAAGGEGDENGDHENSDVETLDFLTELSSEMSEEPILLPNILIPCTKCGDVINICRLPRHRNVHTALQTLKYSQNQRPKNLNALVRRRKLLIKQQQDASSRNVRDPFGDKHLHKLNTAFEILKLELEGNVDARCLGDQNIAEIKVSGEGFDLSCTTAAGVCEEANKRWKNMEDVHIYKDNFLDHIDSAFFAVYDGYSGKHTAEKCSQHLHVYLKDELDSVITHEQATPTRKQVAAAFKSSFSNTERLLVLSEEERSQSRWSGCSAVTCVLTRDMCFIANAGNVGAILLRDGDIVKVLTHKHDLYNKKERDRVKKSSGVIVKTEKCALINGALGVTRGIGSIGDTDLKRCVINEPGVKSVPLDPTDQLLVMASGGFWKLFSYEETVHLVNGFFGQMKKEAKNEIIGGRQGKQRTPKTGSGDQMKDAKSPQIFLKVVNPDNNSDNNAFFDHGVKTGYFTTSERQISRSRSEVNLGKLQMPHQEINFAEEHHLSAKTQETSDTIETKEISDKNTDMNDDISSNDVTLDDITLKYLRHHRFSLPDNKTFQVLKDFGGKELTKEEKARLLAKCLAERLVKCALYAASMDNVTVFVVLLPGFSMVNWPMVTPEVLEALDVFVNEDDLY</sequence>